<dbReference type="EMBL" id="BAABEO010000015">
    <property type="protein sequence ID" value="GAA3683951.1"/>
    <property type="molecule type" value="Genomic_DNA"/>
</dbReference>
<accession>A0ABP7CCR8</accession>
<evidence type="ECO:0008006" key="3">
    <source>
        <dbReference type="Google" id="ProtNLM"/>
    </source>
</evidence>
<organism evidence="1 2">
    <name type="scientific">Arthrobacter ginkgonis</name>
    <dbReference type="NCBI Taxonomy" id="1630594"/>
    <lineage>
        <taxon>Bacteria</taxon>
        <taxon>Bacillati</taxon>
        <taxon>Actinomycetota</taxon>
        <taxon>Actinomycetes</taxon>
        <taxon>Micrococcales</taxon>
        <taxon>Micrococcaceae</taxon>
        <taxon>Arthrobacter</taxon>
    </lineage>
</organism>
<dbReference type="RefSeq" id="WP_345150776.1">
    <property type="nucleotide sequence ID" value="NZ_BAABEO010000015.1"/>
</dbReference>
<protein>
    <recommendedName>
        <fullName evidence="3">DUF222 domain-containing protein</fullName>
    </recommendedName>
</protein>
<evidence type="ECO:0000313" key="1">
    <source>
        <dbReference type="EMBL" id="GAA3683951.1"/>
    </source>
</evidence>
<keyword evidence="2" id="KW-1185">Reference proteome</keyword>
<gene>
    <name evidence="1" type="ORF">GCM10023081_22040</name>
</gene>
<proteinExistence type="predicted"/>
<name>A0ABP7CCR8_9MICC</name>
<sequence length="137" mass="13942">MDWAGWDTVGWNAAGWDGASALEGASLLDVLARQMLAEVAGRAAAAAALVQEGLRDLASLDTLGWESPAGEAFRERAAWLRGQVNALELLIEQTGAAARSAAAVFEAPSGMPAEVLQALLGALQGLASAGLPLMAGT</sequence>
<comment type="caution">
    <text evidence="1">The sequence shown here is derived from an EMBL/GenBank/DDBJ whole genome shotgun (WGS) entry which is preliminary data.</text>
</comment>
<dbReference type="Proteomes" id="UP001500752">
    <property type="component" value="Unassembled WGS sequence"/>
</dbReference>
<reference evidence="2" key="1">
    <citation type="journal article" date="2019" name="Int. J. Syst. Evol. Microbiol.">
        <title>The Global Catalogue of Microorganisms (GCM) 10K type strain sequencing project: providing services to taxonomists for standard genome sequencing and annotation.</title>
        <authorList>
            <consortium name="The Broad Institute Genomics Platform"/>
            <consortium name="The Broad Institute Genome Sequencing Center for Infectious Disease"/>
            <person name="Wu L."/>
            <person name="Ma J."/>
        </authorList>
    </citation>
    <scope>NUCLEOTIDE SEQUENCE [LARGE SCALE GENOMIC DNA]</scope>
    <source>
        <strain evidence="2">JCM 30742</strain>
    </source>
</reference>
<evidence type="ECO:0000313" key="2">
    <source>
        <dbReference type="Proteomes" id="UP001500752"/>
    </source>
</evidence>